<organism evidence="2 3">
    <name type="scientific">Mycolicibacterium mucogenicum</name>
    <name type="common">Mycobacterium mucogenicum</name>
    <dbReference type="NCBI Taxonomy" id="56689"/>
    <lineage>
        <taxon>Bacteria</taxon>
        <taxon>Bacillati</taxon>
        <taxon>Actinomycetota</taxon>
        <taxon>Actinomycetes</taxon>
        <taxon>Mycobacteriales</taxon>
        <taxon>Mycobacteriaceae</taxon>
        <taxon>Mycolicibacterium</taxon>
    </lineage>
</organism>
<feature type="transmembrane region" description="Helical" evidence="1">
    <location>
        <begin position="110"/>
        <end position="128"/>
    </location>
</feature>
<protein>
    <submittedName>
        <fullName evidence="2">Uncharacterized protein</fullName>
    </submittedName>
</protein>
<accession>A0A4R5WNI5</accession>
<feature type="transmembrane region" description="Helical" evidence="1">
    <location>
        <begin position="35"/>
        <end position="60"/>
    </location>
</feature>
<evidence type="ECO:0000256" key="1">
    <source>
        <dbReference type="SAM" id="Phobius"/>
    </source>
</evidence>
<dbReference type="AlphaFoldDB" id="A0A4R5WNI5"/>
<comment type="caution">
    <text evidence="2">The sequence shown here is derived from an EMBL/GenBank/DDBJ whole genome shotgun (WGS) entry which is preliminary data.</text>
</comment>
<sequence>MRATRVLLMISGLALAGYGVTLVFENPPVIMMRMAVWALVAVAVHDVVFAPLCVALGFAARRILPVRWQAPVAVAALCSAVLGLLAIPVFDKPGMHLDNMTVLDRDYHAGLWISLALVWACVPGYLVARRLLPVRQNQVVEGQCADDVGGQPPAP</sequence>
<keyword evidence="1" id="KW-0812">Transmembrane</keyword>
<evidence type="ECO:0000313" key="2">
    <source>
        <dbReference type="EMBL" id="TDK92970.1"/>
    </source>
</evidence>
<keyword evidence="1" id="KW-0472">Membrane</keyword>
<evidence type="ECO:0000313" key="3">
    <source>
        <dbReference type="Proteomes" id="UP000294929"/>
    </source>
</evidence>
<gene>
    <name evidence="2" type="ORF">EUA03_02495</name>
</gene>
<feature type="transmembrane region" description="Helical" evidence="1">
    <location>
        <begin position="72"/>
        <end position="90"/>
    </location>
</feature>
<dbReference type="RefSeq" id="WP_133425527.1">
    <property type="nucleotide sequence ID" value="NZ_SDLO01000002.1"/>
</dbReference>
<proteinExistence type="predicted"/>
<keyword evidence="1" id="KW-1133">Transmembrane helix</keyword>
<dbReference type="EMBL" id="SDLO01000002">
    <property type="protein sequence ID" value="TDK92970.1"/>
    <property type="molecule type" value="Genomic_DNA"/>
</dbReference>
<reference evidence="2 3" key="1">
    <citation type="submission" date="2019-01" db="EMBL/GenBank/DDBJ databases">
        <title>High-quality-draft genome sequences of five non-tuberculosis mycobacteriaceae isolated from a nosocomial environment.</title>
        <authorList>
            <person name="Tiago I."/>
            <person name="Alarico S."/>
            <person name="Pereira S.G."/>
            <person name="Coelho C."/>
            <person name="Maranha A."/>
            <person name="Empadinhas N."/>
        </authorList>
    </citation>
    <scope>NUCLEOTIDE SEQUENCE [LARGE SCALE GENOMIC DNA]</scope>
    <source>
        <strain evidence="2 3">24AIII</strain>
    </source>
</reference>
<dbReference type="Proteomes" id="UP000294929">
    <property type="component" value="Unassembled WGS sequence"/>
</dbReference>
<name>A0A4R5WNI5_MYCMU</name>